<accession>A0ABY1N5H9</accession>
<dbReference type="SUPFAM" id="SSF53850">
    <property type="entry name" value="Periplasmic binding protein-like II"/>
    <property type="match status" value="1"/>
</dbReference>
<evidence type="ECO:0000313" key="7">
    <source>
        <dbReference type="Proteomes" id="UP001157961"/>
    </source>
</evidence>
<keyword evidence="2" id="KW-0813">Transport</keyword>
<feature type="signal peptide" evidence="5">
    <location>
        <begin position="1"/>
        <end position="23"/>
    </location>
</feature>
<dbReference type="RefSeq" id="WP_283423917.1">
    <property type="nucleotide sequence ID" value="NZ_FXTY01000001.1"/>
</dbReference>
<protein>
    <submittedName>
        <fullName evidence="6">Putrescine transport system substrate-binding protein</fullName>
    </submittedName>
</protein>
<feature type="chain" id="PRO_5045856736" evidence="5">
    <location>
        <begin position="24"/>
        <end position="359"/>
    </location>
</feature>
<evidence type="ECO:0000256" key="3">
    <source>
        <dbReference type="ARBA" id="ARBA00022729"/>
    </source>
</evidence>
<keyword evidence="4" id="KW-0574">Periplasm</keyword>
<comment type="subcellular location">
    <subcellularLocation>
        <location evidence="1">Periplasm</location>
    </subcellularLocation>
</comment>
<name>A0ABY1N5H9_9RHOB</name>
<dbReference type="PANTHER" id="PTHR30222">
    <property type="entry name" value="SPERMIDINE/PUTRESCINE-BINDING PERIPLASMIC PROTEIN"/>
    <property type="match status" value="1"/>
</dbReference>
<proteinExistence type="predicted"/>
<evidence type="ECO:0000256" key="1">
    <source>
        <dbReference type="ARBA" id="ARBA00004418"/>
    </source>
</evidence>
<evidence type="ECO:0000256" key="5">
    <source>
        <dbReference type="SAM" id="SignalP"/>
    </source>
</evidence>
<dbReference type="PANTHER" id="PTHR30222:SF12">
    <property type="entry name" value="NORSPERMIDINE SENSOR"/>
    <property type="match status" value="1"/>
</dbReference>
<dbReference type="PRINTS" id="PR00909">
    <property type="entry name" value="SPERMDNBNDNG"/>
</dbReference>
<dbReference type="EMBL" id="FXTY01000001">
    <property type="protein sequence ID" value="SMP00685.1"/>
    <property type="molecule type" value="Genomic_DNA"/>
</dbReference>
<evidence type="ECO:0000256" key="4">
    <source>
        <dbReference type="ARBA" id="ARBA00022764"/>
    </source>
</evidence>
<dbReference type="Proteomes" id="UP001157961">
    <property type="component" value="Unassembled WGS sequence"/>
</dbReference>
<keyword evidence="7" id="KW-1185">Reference proteome</keyword>
<organism evidence="6 7">
    <name type="scientific">Shimia sagamensis</name>
    <dbReference type="NCBI Taxonomy" id="1566352"/>
    <lineage>
        <taxon>Bacteria</taxon>
        <taxon>Pseudomonadati</taxon>
        <taxon>Pseudomonadota</taxon>
        <taxon>Alphaproteobacteria</taxon>
        <taxon>Rhodobacterales</taxon>
        <taxon>Roseobacteraceae</taxon>
    </lineage>
</organism>
<sequence length="359" mass="39682">MRMTSMLVSVSCCFGIGAVPVLAHDSKVLVYNWSDYVAEEVLENWEEDTGFGIEIDSYANANEAEARLVARGTGYDIVVVSSESVGRIIASGGVQRLIPENFPDVVMPLPFLESLLFSNLPEARDYAVPYMWGTTGVAYNIEEVAARIPDAPTDGWSLIFDPENAKRMADCGITIVDSNEEVVAAALAYLGKNPRSKDTADVDAAFEVLRAIEPYISDFNTEQYDDLMNGEICLSLTWSSEGLGPMLEGEGDYKYVIPKEGTNIWADVIMVPIDAKHLELAHKTINHLMNKQNLALGVEYLFGAISSNELVDVVDRSLFDSPAMSLPEDVRETLYLAPHYSGSEKETLDKRWRQLQLGM</sequence>
<comment type="caution">
    <text evidence="6">The sequence shown here is derived from an EMBL/GenBank/DDBJ whole genome shotgun (WGS) entry which is preliminary data.</text>
</comment>
<dbReference type="Pfam" id="PF13416">
    <property type="entry name" value="SBP_bac_8"/>
    <property type="match status" value="1"/>
</dbReference>
<reference evidence="6 7" key="1">
    <citation type="submission" date="2017-05" db="EMBL/GenBank/DDBJ databases">
        <authorList>
            <person name="Varghese N."/>
            <person name="Submissions S."/>
        </authorList>
    </citation>
    <scope>NUCLEOTIDE SEQUENCE [LARGE SCALE GENOMIC DNA]</scope>
    <source>
        <strain evidence="6 7">DSM 29734</strain>
    </source>
</reference>
<evidence type="ECO:0000256" key="2">
    <source>
        <dbReference type="ARBA" id="ARBA00022448"/>
    </source>
</evidence>
<gene>
    <name evidence="6" type="ORF">SAMN06265373_10121</name>
</gene>
<dbReference type="InterPro" id="IPR006059">
    <property type="entry name" value="SBP"/>
</dbReference>
<dbReference type="InterPro" id="IPR001188">
    <property type="entry name" value="Sperm_putr-bd"/>
</dbReference>
<dbReference type="Gene3D" id="3.40.190.10">
    <property type="entry name" value="Periplasmic binding protein-like II"/>
    <property type="match status" value="2"/>
</dbReference>
<keyword evidence="3 5" id="KW-0732">Signal</keyword>
<evidence type="ECO:0000313" key="6">
    <source>
        <dbReference type="EMBL" id="SMP00685.1"/>
    </source>
</evidence>